<dbReference type="HAMAP" id="MF_00362">
    <property type="entry name" value="Ribosomal_uL10"/>
    <property type="match status" value="1"/>
</dbReference>
<evidence type="ECO:0000256" key="4">
    <source>
        <dbReference type="ARBA" id="ARBA00023274"/>
    </source>
</evidence>
<dbReference type="Gene3D" id="6.10.250.290">
    <property type="match status" value="1"/>
</dbReference>
<reference evidence="7 8" key="1">
    <citation type="journal article" date="2012" name="J. Bacteriol.">
        <title>Complete Genome Sequence of Leptospirillum ferrooxidans Strain C2-3, Isolated from a Fresh Volcanic Ash Deposit on the Island of Miyake, Japan.</title>
        <authorList>
            <person name="Fujimura R."/>
            <person name="Sato Y."/>
            <person name="Nishizawa T."/>
            <person name="Oshima K."/>
            <person name="Kim S.-W."/>
            <person name="Hattori M."/>
            <person name="Kamijo T."/>
            <person name="Ohta H."/>
        </authorList>
    </citation>
    <scope>NUCLEOTIDE SEQUENCE [LARGE SCALE GENOMIC DNA]</scope>
    <source>
        <strain evidence="7 8">C2-3</strain>
    </source>
</reference>
<comment type="subunit">
    <text evidence="6">Part of the ribosomal stalk of the 50S ribosomal subunit. The N-terminus interacts with L11 and the large rRNA to form the base of the stalk. The C-terminus forms an elongated spine to which L12 dimers bind in a sequential fashion forming a multimeric L10(L12)X complex.</text>
</comment>
<evidence type="ECO:0000256" key="5">
    <source>
        <dbReference type="ARBA" id="ARBA00035202"/>
    </source>
</evidence>
<dbReference type="KEGG" id="lfc:LFE_0873"/>
<evidence type="ECO:0000256" key="1">
    <source>
        <dbReference type="ARBA" id="ARBA00002633"/>
    </source>
</evidence>
<evidence type="ECO:0000313" key="8">
    <source>
        <dbReference type="Proteomes" id="UP000007382"/>
    </source>
</evidence>
<evidence type="ECO:0000256" key="6">
    <source>
        <dbReference type="HAMAP-Rule" id="MF_00362"/>
    </source>
</evidence>
<dbReference type="InterPro" id="IPR002363">
    <property type="entry name" value="Ribosomal_uL10_CS_bac"/>
</dbReference>
<accession>I0IMS8</accession>
<dbReference type="GO" id="GO:0070180">
    <property type="term" value="F:large ribosomal subunit rRNA binding"/>
    <property type="evidence" value="ECO:0007669"/>
    <property type="project" value="UniProtKB-UniRule"/>
</dbReference>
<dbReference type="GO" id="GO:0003735">
    <property type="term" value="F:structural constituent of ribosome"/>
    <property type="evidence" value="ECO:0007669"/>
    <property type="project" value="InterPro"/>
</dbReference>
<dbReference type="PROSITE" id="PS01109">
    <property type="entry name" value="RIBOSOMAL_L10"/>
    <property type="match status" value="1"/>
</dbReference>
<evidence type="ECO:0000256" key="2">
    <source>
        <dbReference type="ARBA" id="ARBA00008889"/>
    </source>
</evidence>
<dbReference type="InterPro" id="IPR022973">
    <property type="entry name" value="Ribosomal_uL10_bac"/>
</dbReference>
<dbReference type="RefSeq" id="WP_014449068.1">
    <property type="nucleotide sequence ID" value="NC_017094.1"/>
</dbReference>
<dbReference type="GO" id="GO:0006412">
    <property type="term" value="P:translation"/>
    <property type="evidence" value="ECO:0007669"/>
    <property type="project" value="UniProtKB-UniRule"/>
</dbReference>
<dbReference type="SUPFAM" id="SSF160369">
    <property type="entry name" value="Ribosomal protein L10-like"/>
    <property type="match status" value="1"/>
</dbReference>
<proteinExistence type="inferred from homology"/>
<dbReference type="OrthoDB" id="9808307at2"/>
<dbReference type="NCBIfam" id="NF000955">
    <property type="entry name" value="PRK00099.1-1"/>
    <property type="match status" value="1"/>
</dbReference>
<reference evidence="8" key="2">
    <citation type="submission" date="2012-03" db="EMBL/GenBank/DDBJ databases">
        <title>The complete genome sequence of the pioneer microbe on fresh volcanic deposit, Leptospirillum ferrooxidans strain C2-3.</title>
        <authorList>
            <person name="Fujimura R."/>
            <person name="Sato Y."/>
            <person name="Nishizawa T."/>
            <person name="Nanba K."/>
            <person name="Oshima K."/>
            <person name="Hattori M."/>
            <person name="Kamijo T."/>
            <person name="Ohta H."/>
        </authorList>
    </citation>
    <scope>NUCLEOTIDE SEQUENCE [LARGE SCALE GENOMIC DNA]</scope>
    <source>
        <strain evidence="8">C2-3</strain>
    </source>
</reference>
<keyword evidence="6" id="KW-0694">RNA-binding</keyword>
<evidence type="ECO:0000313" key="7">
    <source>
        <dbReference type="EMBL" id="BAM06577.1"/>
    </source>
</evidence>
<comment type="function">
    <text evidence="1 6">Forms part of the ribosomal stalk, playing a central role in the interaction of the ribosome with GTP-bound translation factors.</text>
</comment>
<keyword evidence="8" id="KW-1185">Reference proteome</keyword>
<dbReference type="Pfam" id="PF00466">
    <property type="entry name" value="Ribosomal_L10"/>
    <property type="match status" value="1"/>
</dbReference>
<dbReference type="InterPro" id="IPR047865">
    <property type="entry name" value="Ribosomal_uL10_bac_type"/>
</dbReference>
<dbReference type="STRING" id="1162668.LFE_0873"/>
<gene>
    <name evidence="6" type="primary">rplJ</name>
    <name evidence="7" type="ordered locus">LFE_0873</name>
</gene>
<sequence>MATKSAKVFSIAQFKSKASKSKLTVIAEYKGLSVKKLTALRRELKNSGAEFSIYKNTMARIASEGTESNLLAKDFKGAVGVLFVESNPIGALKTLVNYSKENNLLLIKSGVFEGQRLDTNALVALSTIPDRPVLLSQIAGLLSSPLVNVTRGLHQVIQKLAYGLNEYSKTKQ</sequence>
<protein>
    <recommendedName>
        <fullName evidence="5 6">Large ribosomal subunit protein uL10</fullName>
    </recommendedName>
</protein>
<name>I0IMS8_LEPFC</name>
<dbReference type="PANTHER" id="PTHR11560">
    <property type="entry name" value="39S RIBOSOMAL PROTEIN L10, MITOCHONDRIAL"/>
    <property type="match status" value="1"/>
</dbReference>
<dbReference type="InterPro" id="IPR043141">
    <property type="entry name" value="Ribosomal_uL10-like_sf"/>
</dbReference>
<dbReference type="CDD" id="cd05797">
    <property type="entry name" value="Ribosomal_L10"/>
    <property type="match status" value="1"/>
</dbReference>
<keyword evidence="6" id="KW-0699">rRNA-binding</keyword>
<dbReference type="HOGENOM" id="CLU_092227_1_0_0"/>
<dbReference type="EMBL" id="AP012342">
    <property type="protein sequence ID" value="BAM06577.1"/>
    <property type="molecule type" value="Genomic_DNA"/>
</dbReference>
<dbReference type="Proteomes" id="UP000007382">
    <property type="component" value="Chromosome"/>
</dbReference>
<dbReference type="AlphaFoldDB" id="I0IMS8"/>
<evidence type="ECO:0000256" key="3">
    <source>
        <dbReference type="ARBA" id="ARBA00022980"/>
    </source>
</evidence>
<keyword evidence="4 6" id="KW-0687">Ribonucleoprotein</keyword>
<comment type="similarity">
    <text evidence="2 6">Belongs to the universal ribosomal protein uL10 family.</text>
</comment>
<dbReference type="Gene3D" id="3.30.70.1730">
    <property type="match status" value="1"/>
</dbReference>
<dbReference type="InterPro" id="IPR001790">
    <property type="entry name" value="Ribosomal_uL10"/>
</dbReference>
<organism evidence="7 8">
    <name type="scientific">Leptospirillum ferrooxidans (strain C2-3)</name>
    <dbReference type="NCBI Taxonomy" id="1162668"/>
    <lineage>
        <taxon>Bacteria</taxon>
        <taxon>Pseudomonadati</taxon>
        <taxon>Nitrospirota</taxon>
        <taxon>Nitrospiria</taxon>
        <taxon>Nitrospirales</taxon>
        <taxon>Nitrospiraceae</taxon>
        <taxon>Leptospirillum</taxon>
    </lineage>
</organism>
<dbReference type="eggNOG" id="COG0244">
    <property type="taxonomic scope" value="Bacteria"/>
</dbReference>
<dbReference type="GO" id="GO:0015934">
    <property type="term" value="C:large ribosomal subunit"/>
    <property type="evidence" value="ECO:0007669"/>
    <property type="project" value="InterPro"/>
</dbReference>
<keyword evidence="3 6" id="KW-0689">Ribosomal protein</keyword>